<comment type="caution">
    <text evidence="2">The sequence shown here is derived from an EMBL/GenBank/DDBJ whole genome shotgun (WGS) entry which is preliminary data.</text>
</comment>
<evidence type="ECO:0000313" key="2">
    <source>
        <dbReference type="EMBL" id="SOY47733.1"/>
    </source>
</evidence>
<organism evidence="2">
    <name type="scientific">Cupriavidus taiwanensis</name>
    <dbReference type="NCBI Taxonomy" id="164546"/>
    <lineage>
        <taxon>Bacteria</taxon>
        <taxon>Pseudomonadati</taxon>
        <taxon>Pseudomonadota</taxon>
        <taxon>Betaproteobacteria</taxon>
        <taxon>Burkholderiales</taxon>
        <taxon>Burkholderiaceae</taxon>
        <taxon>Cupriavidus</taxon>
    </lineage>
</organism>
<name>A0A375BM10_9BURK</name>
<feature type="region of interest" description="Disordered" evidence="1">
    <location>
        <begin position="72"/>
        <end position="95"/>
    </location>
</feature>
<protein>
    <submittedName>
        <fullName evidence="2">Uncharacterized protein</fullName>
    </submittedName>
</protein>
<sequence length="95" mass="10777">MLRRISSPRRRSTCSTPPPRRSCTRCWAWNRRCSTDLATGPQKKPPRGGFFLAQSRNRRYNAASLFCAHHPEAGIRPSGSHARQQASLPCTRDKN</sequence>
<accession>A0A375BM10</accession>
<dbReference type="AlphaFoldDB" id="A0A375BM10"/>
<dbReference type="EMBL" id="OFSP01000013">
    <property type="protein sequence ID" value="SOY47733.1"/>
    <property type="molecule type" value="Genomic_DNA"/>
</dbReference>
<evidence type="ECO:0000256" key="1">
    <source>
        <dbReference type="SAM" id="MobiDB-lite"/>
    </source>
</evidence>
<proteinExistence type="predicted"/>
<gene>
    <name evidence="2" type="ORF">CBM2589_B200067</name>
</gene>
<feature type="region of interest" description="Disordered" evidence="1">
    <location>
        <begin position="1"/>
        <end position="22"/>
    </location>
</feature>
<feature type="compositionally biased region" description="Basic residues" evidence="1">
    <location>
        <begin position="1"/>
        <end position="12"/>
    </location>
</feature>
<dbReference type="Proteomes" id="UP000256297">
    <property type="component" value="Chromosome CBM2589_b"/>
</dbReference>
<reference evidence="2" key="1">
    <citation type="submission" date="2018-01" db="EMBL/GenBank/DDBJ databases">
        <authorList>
            <person name="Clerissi C."/>
        </authorList>
    </citation>
    <scope>NUCLEOTIDE SEQUENCE</scope>
    <source>
        <strain evidence="2">Cupriavidus taiwanensis STM 3521</strain>
    </source>
</reference>